<organism evidence="1 2">
    <name type="scientific">Halorhodospira halochloris</name>
    <name type="common">Ectothiorhodospira halochloris</name>
    <dbReference type="NCBI Taxonomy" id="1052"/>
    <lineage>
        <taxon>Bacteria</taxon>
        <taxon>Pseudomonadati</taxon>
        <taxon>Pseudomonadota</taxon>
        <taxon>Gammaproteobacteria</taxon>
        <taxon>Chromatiales</taxon>
        <taxon>Ectothiorhodospiraceae</taxon>
        <taxon>Halorhodospira</taxon>
    </lineage>
</organism>
<dbReference type="AlphaFoldDB" id="A0A0X8X8N7"/>
<sequence length="128" mass="14006">MTSDSDYELYRPVIESLRAMAAAFAEPLFAPADAEADGVALRPPQPGEYNWTMALTTTDGCPIEIEIDPQSLLNTQAHTAAPSAAQALYETIVQETGAHRSERQTLIVKTRKDPGPTEIFAAYRRRLG</sequence>
<dbReference type="RefSeq" id="WP_096408521.1">
    <property type="nucleotide sequence ID" value="NZ_AP017372.2"/>
</dbReference>
<name>A0A0X8X8N7_HALHR</name>
<evidence type="ECO:0000313" key="2">
    <source>
        <dbReference type="Proteomes" id="UP000218890"/>
    </source>
</evidence>
<accession>A0A0X8X8N7</accession>
<evidence type="ECO:0000313" key="1">
    <source>
        <dbReference type="EMBL" id="BAU57469.1"/>
    </source>
</evidence>
<gene>
    <name evidence="1" type="ORF">HH1059_07790</name>
</gene>
<dbReference type="EMBL" id="AP017372">
    <property type="protein sequence ID" value="BAU57469.1"/>
    <property type="molecule type" value="Genomic_DNA"/>
</dbReference>
<dbReference type="KEGG" id="hhk:HH1059_07790"/>
<dbReference type="Proteomes" id="UP000218890">
    <property type="component" value="Chromosome"/>
</dbReference>
<proteinExistence type="predicted"/>
<dbReference type="OrthoDB" id="9915529at2"/>
<protein>
    <submittedName>
        <fullName evidence="1">Uncharacterized protein</fullName>
    </submittedName>
</protein>
<keyword evidence="2" id="KW-1185">Reference proteome</keyword>
<reference evidence="1" key="1">
    <citation type="submission" date="2016-02" db="EMBL/GenBank/DDBJ databases">
        <title>Halorhodospira halochloris DSM-1059 complete genome, version 2.</title>
        <authorList>
            <person name="Tsukatani Y."/>
        </authorList>
    </citation>
    <scope>NUCLEOTIDE SEQUENCE</scope>
    <source>
        <strain evidence="1">DSM 1059</strain>
    </source>
</reference>